<evidence type="ECO:0000313" key="2">
    <source>
        <dbReference type="Proteomes" id="UP000806542"/>
    </source>
</evidence>
<dbReference type="EMBL" id="JADCKB010000016">
    <property type="protein sequence ID" value="MBE5040466.1"/>
    <property type="molecule type" value="Genomic_DNA"/>
</dbReference>
<dbReference type="AlphaFoldDB" id="A0A9D5R8J0"/>
<keyword evidence="2" id="KW-1185">Reference proteome</keyword>
<protein>
    <recommendedName>
        <fullName evidence="3">DHHW protein</fullName>
    </recommendedName>
</protein>
<dbReference type="InterPro" id="IPR025945">
    <property type="entry name" value="DHHW"/>
</dbReference>
<dbReference type="Proteomes" id="UP000806542">
    <property type="component" value="Unassembled WGS sequence"/>
</dbReference>
<organism evidence="1 2">
    <name type="scientific">Ructibacterium gallinarum</name>
    <dbReference type="NCBI Taxonomy" id="2779355"/>
    <lineage>
        <taxon>Bacteria</taxon>
        <taxon>Bacillati</taxon>
        <taxon>Bacillota</taxon>
        <taxon>Clostridia</taxon>
        <taxon>Eubacteriales</taxon>
        <taxon>Oscillospiraceae</taxon>
        <taxon>Ructibacterium</taxon>
    </lineage>
</organism>
<dbReference type="Pfam" id="PF14286">
    <property type="entry name" value="DHHW"/>
    <property type="match status" value="1"/>
</dbReference>
<gene>
    <name evidence="1" type="ORF">INF28_08340</name>
</gene>
<evidence type="ECO:0008006" key="3">
    <source>
        <dbReference type="Google" id="ProtNLM"/>
    </source>
</evidence>
<reference evidence="1" key="1">
    <citation type="submission" date="2020-10" db="EMBL/GenBank/DDBJ databases">
        <title>ChiBAC.</title>
        <authorList>
            <person name="Zenner C."/>
            <person name="Hitch T.C.A."/>
            <person name="Clavel T."/>
        </authorList>
    </citation>
    <scope>NUCLEOTIDE SEQUENCE</scope>
    <source>
        <strain evidence="1">DSM 107454</strain>
    </source>
</reference>
<proteinExistence type="predicted"/>
<evidence type="ECO:0000313" key="1">
    <source>
        <dbReference type="EMBL" id="MBE5040466.1"/>
    </source>
</evidence>
<accession>A0A9D5R8J0</accession>
<comment type="caution">
    <text evidence="1">The sequence shown here is derived from an EMBL/GenBank/DDBJ whole genome shotgun (WGS) entry which is preliminary data.</text>
</comment>
<name>A0A9D5R8J0_9FIRM</name>
<dbReference type="RefSeq" id="WP_226393015.1">
    <property type="nucleotide sequence ID" value="NZ_JADCKB010000016.1"/>
</dbReference>
<sequence length="342" mass="39082">MTEKRVLAKLPQFSLETVWNGSFEKQTENYLADHFPFRKQFVSLEAHAQLYTGNNGAKGVYAGKDGYLIPVPVKQDLKKIAANREAIYHFAKDLDIPCTMMIVPSAGSILSDKLPYNHDAYQDEEVIQTEFEAYLNPVLTMVPLSDTLKDAEKPVFYKTDHHWTSFGAYLAYCVYMASFGQNPLPESVFSVTSYPGFYGTGYAKSGLWEMPPDTLEIYFPPADAQTEIIDSAYKESRKQDSMFFKEHLETEDMYSVFLDGNHSLVRIVNPKAEMGKLLVLKDSYAHCLVPFLAQHFSQIDMVDLRYYTDSVSELEQQQNYDRVLMLYGISTLCESNDLVRLR</sequence>